<dbReference type="Proteomes" id="UP001239994">
    <property type="component" value="Unassembled WGS sequence"/>
</dbReference>
<reference evidence="2" key="1">
    <citation type="submission" date="2023-03" db="EMBL/GenBank/DDBJ databases">
        <title>Electrophorus voltai genome.</title>
        <authorList>
            <person name="Bian C."/>
        </authorList>
    </citation>
    <scope>NUCLEOTIDE SEQUENCE</scope>
    <source>
        <strain evidence="2">CB-2022</strain>
        <tissue evidence="2">Muscle</tissue>
    </source>
</reference>
<dbReference type="PANTHER" id="PTHR22442:SF3">
    <property type="entry name" value="SOLUBLE LAMIN-ASSOCIATED PROTEIN OF 75 KDA"/>
    <property type="match status" value="1"/>
</dbReference>
<feature type="chain" id="PRO_5042257094" description="N-acetyltransferase domain-containing protein" evidence="1">
    <location>
        <begin position="17"/>
        <end position="230"/>
    </location>
</feature>
<dbReference type="AlphaFoldDB" id="A0AAD9DT36"/>
<sequence length="230" mass="26430">MLLSVVGLYLLGQWWSVEDILKTTERSQTGLHEVLTTGERIVLYVLNRIFYRTKEMTSEDVPFLCHGENEIAKILWKDGEAIGFYSVKAEGSLCSSFLTQCYQLPVMDTIFVRKSHRGNGYGLYMLEDFVGSFRNDFLGLKYPLTTAMYKVCKQYLSKYPEDQELLWEVKSIGGPFQRKQIAKRLQAIELKGNHTVVGRLNFESDSADAPVEDVITQVQRRTEYTEKVVV</sequence>
<dbReference type="EMBL" id="JAROKS010000019">
    <property type="protein sequence ID" value="KAK1792183.1"/>
    <property type="molecule type" value="Genomic_DNA"/>
</dbReference>
<feature type="signal peptide" evidence="1">
    <location>
        <begin position="1"/>
        <end position="16"/>
    </location>
</feature>
<protein>
    <recommendedName>
        <fullName evidence="4">N-acetyltransferase domain-containing protein</fullName>
    </recommendedName>
</protein>
<keyword evidence="3" id="KW-1185">Reference proteome</keyword>
<dbReference type="InterPro" id="IPR029625">
    <property type="entry name" value="FAM169"/>
</dbReference>
<dbReference type="InterPro" id="IPR016181">
    <property type="entry name" value="Acyl_CoA_acyltransferase"/>
</dbReference>
<dbReference type="SUPFAM" id="SSF55729">
    <property type="entry name" value="Acyl-CoA N-acyltransferases (Nat)"/>
    <property type="match status" value="1"/>
</dbReference>
<dbReference type="Gene3D" id="3.40.630.30">
    <property type="match status" value="1"/>
</dbReference>
<name>A0AAD9DT36_9TELE</name>
<evidence type="ECO:0000313" key="3">
    <source>
        <dbReference type="Proteomes" id="UP001239994"/>
    </source>
</evidence>
<gene>
    <name evidence="2" type="ORF">P4O66_012144</name>
</gene>
<organism evidence="2 3">
    <name type="scientific">Electrophorus voltai</name>
    <dbReference type="NCBI Taxonomy" id="2609070"/>
    <lineage>
        <taxon>Eukaryota</taxon>
        <taxon>Metazoa</taxon>
        <taxon>Chordata</taxon>
        <taxon>Craniata</taxon>
        <taxon>Vertebrata</taxon>
        <taxon>Euteleostomi</taxon>
        <taxon>Actinopterygii</taxon>
        <taxon>Neopterygii</taxon>
        <taxon>Teleostei</taxon>
        <taxon>Ostariophysi</taxon>
        <taxon>Gymnotiformes</taxon>
        <taxon>Gymnotoidei</taxon>
        <taxon>Gymnotidae</taxon>
        <taxon>Electrophorus</taxon>
    </lineage>
</organism>
<evidence type="ECO:0008006" key="4">
    <source>
        <dbReference type="Google" id="ProtNLM"/>
    </source>
</evidence>
<evidence type="ECO:0000313" key="2">
    <source>
        <dbReference type="EMBL" id="KAK1792183.1"/>
    </source>
</evidence>
<proteinExistence type="predicted"/>
<comment type="caution">
    <text evidence="2">The sequence shown here is derived from an EMBL/GenBank/DDBJ whole genome shotgun (WGS) entry which is preliminary data.</text>
</comment>
<keyword evidence="1" id="KW-0732">Signal</keyword>
<accession>A0AAD9DT36</accession>
<evidence type="ECO:0000256" key="1">
    <source>
        <dbReference type="SAM" id="SignalP"/>
    </source>
</evidence>
<dbReference type="PANTHER" id="PTHR22442">
    <property type="match status" value="1"/>
</dbReference>